<comment type="caution">
    <text evidence="2">The sequence shown here is derived from an EMBL/GenBank/DDBJ whole genome shotgun (WGS) entry which is preliminary data.</text>
</comment>
<proteinExistence type="predicted"/>
<evidence type="ECO:0000256" key="1">
    <source>
        <dbReference type="SAM" id="MobiDB-lite"/>
    </source>
</evidence>
<name>A0A6A4RUX6_SCOMX</name>
<feature type="region of interest" description="Disordered" evidence="1">
    <location>
        <begin position="1"/>
        <end position="23"/>
    </location>
</feature>
<reference evidence="2 3" key="1">
    <citation type="submission" date="2019-06" db="EMBL/GenBank/DDBJ databases">
        <title>Draft genomes of female and male turbot (Scophthalmus maximus).</title>
        <authorList>
            <person name="Xu H."/>
            <person name="Xu X.-W."/>
            <person name="Shao C."/>
            <person name="Chen S."/>
        </authorList>
    </citation>
    <scope>NUCLEOTIDE SEQUENCE [LARGE SCALE GENOMIC DNA]</scope>
    <source>
        <strain evidence="2">Ysfricsl-2016a</strain>
        <tissue evidence="2">Blood</tissue>
    </source>
</reference>
<sequence length="180" mass="19754">MAAAASSSSSVGDAHREQTGKLTCTPADVSFTLRAGSYLSDRSLRLFSRKRSTDSSDRRDRSLSSVSLVVSAVTDRPVPLSDLQTDLTDLVTVATDFTVTDTGHPAVTDHTQAAGSVTEQYNPSGQGPEGSIVVFVCQVQKMWNWRIPADFHIKPRVRLLRYRFQCTDQSAWPVKHDSSH</sequence>
<feature type="compositionally biased region" description="Low complexity" evidence="1">
    <location>
        <begin position="1"/>
        <end position="10"/>
    </location>
</feature>
<dbReference type="Proteomes" id="UP000438429">
    <property type="component" value="Unassembled WGS sequence"/>
</dbReference>
<accession>A0A6A4RUX6</accession>
<dbReference type="EMBL" id="VEVO01000021">
    <property type="protein sequence ID" value="KAF0024117.1"/>
    <property type="molecule type" value="Genomic_DNA"/>
</dbReference>
<evidence type="ECO:0000313" key="2">
    <source>
        <dbReference type="EMBL" id="KAF0024117.1"/>
    </source>
</evidence>
<dbReference type="AlphaFoldDB" id="A0A6A4RUX6"/>
<organism evidence="2 3">
    <name type="scientific">Scophthalmus maximus</name>
    <name type="common">Turbot</name>
    <name type="synonym">Psetta maxima</name>
    <dbReference type="NCBI Taxonomy" id="52904"/>
    <lineage>
        <taxon>Eukaryota</taxon>
        <taxon>Metazoa</taxon>
        <taxon>Chordata</taxon>
        <taxon>Craniata</taxon>
        <taxon>Vertebrata</taxon>
        <taxon>Euteleostomi</taxon>
        <taxon>Actinopterygii</taxon>
        <taxon>Neopterygii</taxon>
        <taxon>Teleostei</taxon>
        <taxon>Neoteleostei</taxon>
        <taxon>Acanthomorphata</taxon>
        <taxon>Carangaria</taxon>
        <taxon>Pleuronectiformes</taxon>
        <taxon>Pleuronectoidei</taxon>
        <taxon>Scophthalmidae</taxon>
        <taxon>Scophthalmus</taxon>
    </lineage>
</organism>
<protein>
    <submittedName>
        <fullName evidence="2">Uncharacterized protein</fullName>
    </submittedName>
</protein>
<evidence type="ECO:0000313" key="3">
    <source>
        <dbReference type="Proteomes" id="UP000438429"/>
    </source>
</evidence>
<gene>
    <name evidence="2" type="ORF">F2P81_022919</name>
</gene>